<comment type="function">
    <text evidence="8">Transfers the 4'-phosphopantetheine moiety from coenzyme A to a Ser of acyl-carrier-protein.</text>
</comment>
<dbReference type="Gene3D" id="3.90.470.20">
    <property type="entry name" value="4'-phosphopantetheinyl transferase domain"/>
    <property type="match status" value="1"/>
</dbReference>
<dbReference type="NCBIfam" id="TIGR00556">
    <property type="entry name" value="pantethn_trn"/>
    <property type="match status" value="1"/>
</dbReference>
<dbReference type="InterPro" id="IPR004568">
    <property type="entry name" value="Ppantetheine-prot_Trfase_dom"/>
</dbReference>
<protein>
    <recommendedName>
        <fullName evidence="8">Holo-[acyl-carrier-protein] synthase</fullName>
        <shortName evidence="8">Holo-ACP synthase</shortName>
        <ecNumber evidence="8">2.7.8.7</ecNumber>
    </recommendedName>
    <alternativeName>
        <fullName evidence="8">4'-phosphopantetheinyl transferase AcpS</fullName>
    </alternativeName>
</protein>
<evidence type="ECO:0000256" key="1">
    <source>
        <dbReference type="ARBA" id="ARBA00022516"/>
    </source>
</evidence>
<feature type="domain" description="4'-phosphopantetheinyl transferase" evidence="9">
    <location>
        <begin position="6"/>
        <end position="107"/>
    </location>
</feature>
<comment type="catalytic activity">
    <reaction evidence="8">
        <text>apo-[ACP] + CoA = holo-[ACP] + adenosine 3',5'-bisphosphate + H(+)</text>
        <dbReference type="Rhea" id="RHEA:12068"/>
        <dbReference type="Rhea" id="RHEA-COMP:9685"/>
        <dbReference type="Rhea" id="RHEA-COMP:9690"/>
        <dbReference type="ChEBI" id="CHEBI:15378"/>
        <dbReference type="ChEBI" id="CHEBI:29999"/>
        <dbReference type="ChEBI" id="CHEBI:57287"/>
        <dbReference type="ChEBI" id="CHEBI:58343"/>
        <dbReference type="ChEBI" id="CHEBI:64479"/>
        <dbReference type="EC" id="2.7.8.7"/>
    </reaction>
</comment>
<keyword evidence="5 8" id="KW-0460">Magnesium</keyword>
<keyword evidence="8" id="KW-0963">Cytoplasm</keyword>
<keyword evidence="7 8" id="KW-0275">Fatty acid biosynthesis</keyword>
<evidence type="ECO:0000256" key="4">
    <source>
        <dbReference type="ARBA" id="ARBA00022832"/>
    </source>
</evidence>
<dbReference type="InterPro" id="IPR002582">
    <property type="entry name" value="ACPS"/>
</dbReference>
<evidence type="ECO:0000256" key="6">
    <source>
        <dbReference type="ARBA" id="ARBA00023098"/>
    </source>
</evidence>
<keyword evidence="3 8" id="KW-0479">Metal-binding</keyword>
<comment type="caution">
    <text evidence="10">The sequence shown here is derived from an EMBL/GenBank/DDBJ whole genome shotgun (WGS) entry which is preliminary data.</text>
</comment>
<dbReference type="GO" id="GO:0006633">
    <property type="term" value="P:fatty acid biosynthetic process"/>
    <property type="evidence" value="ECO:0007669"/>
    <property type="project" value="UniProtKB-UniRule"/>
</dbReference>
<dbReference type="Pfam" id="PF01648">
    <property type="entry name" value="ACPS"/>
    <property type="match status" value="1"/>
</dbReference>
<name>A0A3P1V902_9ACTO</name>
<evidence type="ECO:0000313" key="10">
    <source>
        <dbReference type="EMBL" id="RRD30694.1"/>
    </source>
</evidence>
<keyword evidence="2 8" id="KW-0808">Transferase</keyword>
<comment type="similarity">
    <text evidence="8">Belongs to the P-Pant transferase superfamily. AcpS family.</text>
</comment>
<dbReference type="AlphaFoldDB" id="A0A3P1V902"/>
<dbReference type="GO" id="GO:0000287">
    <property type="term" value="F:magnesium ion binding"/>
    <property type="evidence" value="ECO:0007669"/>
    <property type="project" value="UniProtKB-UniRule"/>
</dbReference>
<accession>A0A3P1V902</accession>
<dbReference type="EMBL" id="RQZC01000001">
    <property type="protein sequence ID" value="RRD30694.1"/>
    <property type="molecule type" value="Genomic_DNA"/>
</dbReference>
<comment type="subcellular location">
    <subcellularLocation>
        <location evidence="8">Cytoplasm</location>
    </subcellularLocation>
</comment>
<keyword evidence="6 8" id="KW-0443">Lipid metabolism</keyword>
<organism evidence="10 11">
    <name type="scientific">Actinomyces bowdenii</name>
    <dbReference type="NCBI Taxonomy" id="131109"/>
    <lineage>
        <taxon>Bacteria</taxon>
        <taxon>Bacillati</taxon>
        <taxon>Actinomycetota</taxon>
        <taxon>Actinomycetes</taxon>
        <taxon>Actinomycetales</taxon>
        <taxon>Actinomycetaceae</taxon>
        <taxon>Actinomyces</taxon>
    </lineage>
</organism>
<dbReference type="SUPFAM" id="SSF56214">
    <property type="entry name" value="4'-phosphopantetheinyl transferase"/>
    <property type="match status" value="1"/>
</dbReference>
<feature type="binding site" evidence="8">
    <location>
        <position position="53"/>
    </location>
    <ligand>
        <name>Mg(2+)</name>
        <dbReference type="ChEBI" id="CHEBI:18420"/>
    </ligand>
</feature>
<evidence type="ECO:0000256" key="2">
    <source>
        <dbReference type="ARBA" id="ARBA00022679"/>
    </source>
</evidence>
<feature type="binding site" evidence="8">
    <location>
        <position position="8"/>
    </location>
    <ligand>
        <name>Mg(2+)</name>
        <dbReference type="ChEBI" id="CHEBI:18420"/>
    </ligand>
</feature>
<dbReference type="Proteomes" id="UP000271272">
    <property type="component" value="Unassembled WGS sequence"/>
</dbReference>
<evidence type="ECO:0000256" key="5">
    <source>
        <dbReference type="ARBA" id="ARBA00022842"/>
    </source>
</evidence>
<evidence type="ECO:0000256" key="3">
    <source>
        <dbReference type="ARBA" id="ARBA00022723"/>
    </source>
</evidence>
<gene>
    <name evidence="8" type="primary">acpS</name>
    <name evidence="10" type="ORF">EII10_00830</name>
</gene>
<sequence length="128" mass="13504">MIRAAGTDLVDIARLHGYLDRVHRLKERLFTPGELEACAGRPESLAARLAAKEAVLKALGSACAEQERAAPQGWSYREVEVVSPPGTPPRLRLHGVAAAIAAEAGIGHWYLSLGHDGGMALAFVIAAA</sequence>
<dbReference type="EC" id="2.7.8.7" evidence="8"/>
<dbReference type="OrthoDB" id="517356at2"/>
<keyword evidence="11" id="KW-1185">Reference proteome</keyword>
<dbReference type="InterPro" id="IPR037143">
    <property type="entry name" value="4-PPantetheinyl_Trfase_dom_sf"/>
</dbReference>
<reference evidence="10 11" key="1">
    <citation type="submission" date="2018-11" db="EMBL/GenBank/DDBJ databases">
        <title>Genomes From Bacteria Associated with the Canine Oral Cavity: a Test Case for Automated Genome-Based Taxonomic Assignment.</title>
        <authorList>
            <person name="Coil D.A."/>
            <person name="Jospin G."/>
            <person name="Darling A.E."/>
            <person name="Wallis C."/>
            <person name="Davis I.J."/>
            <person name="Harris S."/>
            <person name="Eisen J.A."/>
            <person name="Holcombe L.J."/>
            <person name="O'Flynn C."/>
        </authorList>
    </citation>
    <scope>NUCLEOTIDE SEQUENCE [LARGE SCALE GENOMIC DNA]</scope>
    <source>
        <strain evidence="10 11">OH5050</strain>
    </source>
</reference>
<dbReference type="GO" id="GO:0005737">
    <property type="term" value="C:cytoplasm"/>
    <property type="evidence" value="ECO:0007669"/>
    <property type="project" value="UniProtKB-SubCell"/>
</dbReference>
<evidence type="ECO:0000256" key="7">
    <source>
        <dbReference type="ARBA" id="ARBA00023160"/>
    </source>
</evidence>
<evidence type="ECO:0000256" key="8">
    <source>
        <dbReference type="HAMAP-Rule" id="MF_00101"/>
    </source>
</evidence>
<evidence type="ECO:0000313" key="11">
    <source>
        <dbReference type="Proteomes" id="UP000271272"/>
    </source>
</evidence>
<dbReference type="RefSeq" id="WP_124932613.1">
    <property type="nucleotide sequence ID" value="NZ_JAGFOU010000008.1"/>
</dbReference>
<dbReference type="GO" id="GO:0008897">
    <property type="term" value="F:holo-[acyl-carrier-protein] synthase activity"/>
    <property type="evidence" value="ECO:0007669"/>
    <property type="project" value="UniProtKB-UniRule"/>
</dbReference>
<dbReference type="InterPro" id="IPR008278">
    <property type="entry name" value="4-PPantetheinyl_Trfase_dom"/>
</dbReference>
<keyword evidence="1 8" id="KW-0444">Lipid biosynthesis</keyword>
<keyword evidence="4 8" id="KW-0276">Fatty acid metabolism</keyword>
<evidence type="ECO:0000259" key="9">
    <source>
        <dbReference type="Pfam" id="PF01648"/>
    </source>
</evidence>
<comment type="cofactor">
    <cofactor evidence="8">
        <name>Mg(2+)</name>
        <dbReference type="ChEBI" id="CHEBI:18420"/>
    </cofactor>
</comment>
<dbReference type="HAMAP" id="MF_00101">
    <property type="entry name" value="AcpS"/>
    <property type="match status" value="1"/>
</dbReference>
<proteinExistence type="inferred from homology"/>